<dbReference type="Proteomes" id="UP000053676">
    <property type="component" value="Unassembled WGS sequence"/>
</dbReference>
<dbReference type="OrthoDB" id="5809458at2759"/>
<organism evidence="1 2">
    <name type="scientific">Necator americanus</name>
    <name type="common">Human hookworm</name>
    <dbReference type="NCBI Taxonomy" id="51031"/>
    <lineage>
        <taxon>Eukaryota</taxon>
        <taxon>Metazoa</taxon>
        <taxon>Ecdysozoa</taxon>
        <taxon>Nematoda</taxon>
        <taxon>Chromadorea</taxon>
        <taxon>Rhabditida</taxon>
        <taxon>Rhabditina</taxon>
        <taxon>Rhabditomorpha</taxon>
        <taxon>Strongyloidea</taxon>
        <taxon>Ancylostomatidae</taxon>
        <taxon>Bunostominae</taxon>
        <taxon>Necator</taxon>
    </lineage>
</organism>
<proteinExistence type="predicted"/>
<gene>
    <name evidence="1" type="ORF">NECAME_15248</name>
</gene>
<reference evidence="2" key="1">
    <citation type="journal article" date="2014" name="Nat. Genet.">
        <title>Genome of the human hookworm Necator americanus.</title>
        <authorList>
            <person name="Tang Y.T."/>
            <person name="Gao X."/>
            <person name="Rosa B.A."/>
            <person name="Abubucker S."/>
            <person name="Hallsworth-Pepin K."/>
            <person name="Martin J."/>
            <person name="Tyagi R."/>
            <person name="Heizer E."/>
            <person name="Zhang X."/>
            <person name="Bhonagiri-Palsikar V."/>
            <person name="Minx P."/>
            <person name="Warren W.C."/>
            <person name="Wang Q."/>
            <person name="Zhan B."/>
            <person name="Hotez P.J."/>
            <person name="Sternberg P.W."/>
            <person name="Dougall A."/>
            <person name="Gaze S.T."/>
            <person name="Mulvenna J."/>
            <person name="Sotillo J."/>
            <person name="Ranganathan S."/>
            <person name="Rabelo E.M."/>
            <person name="Wilson R.K."/>
            <person name="Felgner P.L."/>
            <person name="Bethony J."/>
            <person name="Hawdon J.M."/>
            <person name="Gasser R.B."/>
            <person name="Loukas A."/>
            <person name="Mitreva M."/>
        </authorList>
    </citation>
    <scope>NUCLEOTIDE SEQUENCE [LARGE SCALE GENOMIC DNA]</scope>
</reference>
<accession>W2SLC9</accession>
<protein>
    <recommendedName>
        <fullName evidence="3">GST N-terminal domain-containing protein</fullName>
    </recommendedName>
</protein>
<name>W2SLC9_NECAM</name>
<evidence type="ECO:0008006" key="3">
    <source>
        <dbReference type="Google" id="ProtNLM"/>
    </source>
</evidence>
<feature type="non-terminal residue" evidence="1">
    <location>
        <position position="39"/>
    </location>
</feature>
<evidence type="ECO:0000313" key="1">
    <source>
        <dbReference type="EMBL" id="ETN69547.1"/>
    </source>
</evidence>
<keyword evidence="2" id="KW-1185">Reference proteome</keyword>
<dbReference type="EMBL" id="KI669095">
    <property type="protein sequence ID" value="ETN69547.1"/>
    <property type="molecule type" value="Genomic_DNA"/>
</dbReference>
<dbReference type="KEGG" id="nai:NECAME_15248"/>
<evidence type="ECO:0000313" key="2">
    <source>
        <dbReference type="Proteomes" id="UP000053676"/>
    </source>
</evidence>
<sequence>MAEIQYENIPCLLSPRSKEGTLPFVEFEGVEYPDSSFII</sequence>
<dbReference type="AlphaFoldDB" id="W2SLC9"/>